<organism evidence="13 14">
    <name type="scientific">Cardiocondyla obscurior</name>
    <dbReference type="NCBI Taxonomy" id="286306"/>
    <lineage>
        <taxon>Eukaryota</taxon>
        <taxon>Metazoa</taxon>
        <taxon>Ecdysozoa</taxon>
        <taxon>Arthropoda</taxon>
        <taxon>Hexapoda</taxon>
        <taxon>Insecta</taxon>
        <taxon>Pterygota</taxon>
        <taxon>Neoptera</taxon>
        <taxon>Endopterygota</taxon>
        <taxon>Hymenoptera</taxon>
        <taxon>Apocrita</taxon>
        <taxon>Aculeata</taxon>
        <taxon>Formicoidea</taxon>
        <taxon>Formicidae</taxon>
        <taxon>Myrmicinae</taxon>
        <taxon>Cardiocondyla</taxon>
    </lineage>
</organism>
<evidence type="ECO:0000256" key="9">
    <source>
        <dbReference type="ARBA" id="ARBA00023014"/>
    </source>
</evidence>
<name>A0AAW2EAG6_9HYME</name>
<keyword evidence="4" id="KW-0004">4Fe-4S</keyword>
<dbReference type="GO" id="GO:0006269">
    <property type="term" value="P:DNA replication, synthesis of primer"/>
    <property type="evidence" value="ECO:0007669"/>
    <property type="project" value="UniProtKB-KW"/>
</dbReference>
<dbReference type="GO" id="GO:0006270">
    <property type="term" value="P:DNA replication initiation"/>
    <property type="evidence" value="ECO:0007669"/>
    <property type="project" value="TreeGrafter"/>
</dbReference>
<dbReference type="GO" id="GO:0046872">
    <property type="term" value="F:metal ion binding"/>
    <property type="evidence" value="ECO:0007669"/>
    <property type="project" value="UniProtKB-KW"/>
</dbReference>
<dbReference type="EMBL" id="JADYXP020000028">
    <property type="protein sequence ID" value="KAL0099240.1"/>
    <property type="molecule type" value="Genomic_DNA"/>
</dbReference>
<keyword evidence="5" id="KW-0639">Primosome</keyword>
<evidence type="ECO:0000256" key="8">
    <source>
        <dbReference type="ARBA" id="ARBA00023004"/>
    </source>
</evidence>
<feature type="signal peptide" evidence="11">
    <location>
        <begin position="1"/>
        <end position="21"/>
    </location>
</feature>
<dbReference type="Proteomes" id="UP001430953">
    <property type="component" value="Unassembled WGS sequence"/>
</dbReference>
<comment type="caution">
    <text evidence="13">The sequence shown here is derived from an EMBL/GenBank/DDBJ whole genome shotgun (WGS) entry which is preliminary data.</text>
</comment>
<evidence type="ECO:0000256" key="4">
    <source>
        <dbReference type="ARBA" id="ARBA00022485"/>
    </source>
</evidence>
<gene>
    <name evidence="13" type="ORF">PUN28_020071</name>
</gene>
<dbReference type="PANTHER" id="PTHR10537">
    <property type="entry name" value="DNA PRIMASE LARGE SUBUNIT"/>
    <property type="match status" value="1"/>
</dbReference>
<feature type="chain" id="PRO_5044002419" description="DNA primase large subunit" evidence="11">
    <location>
        <begin position="22"/>
        <end position="497"/>
    </location>
</feature>
<evidence type="ECO:0000256" key="1">
    <source>
        <dbReference type="ARBA" id="ARBA00001966"/>
    </source>
</evidence>
<feature type="domain" description="DNA primase large subunit C-terminal" evidence="12">
    <location>
        <begin position="320"/>
        <end position="486"/>
    </location>
</feature>
<evidence type="ECO:0000256" key="2">
    <source>
        <dbReference type="ARBA" id="ARBA00010564"/>
    </source>
</evidence>
<comment type="cofactor">
    <cofactor evidence="1">
        <name>[4Fe-4S] cluster</name>
        <dbReference type="ChEBI" id="CHEBI:49883"/>
    </cofactor>
</comment>
<accession>A0AAW2EAG6</accession>
<keyword evidence="7" id="KW-0479">Metal-binding</keyword>
<dbReference type="InterPro" id="IPR007238">
    <property type="entry name" value="DNA_primase_lsu_euk/arc"/>
</dbReference>
<keyword evidence="8" id="KW-0408">Iron</keyword>
<dbReference type="InterPro" id="IPR016558">
    <property type="entry name" value="DNA_primase_lsu_euk"/>
</dbReference>
<keyword evidence="14" id="KW-1185">Reference proteome</keyword>
<dbReference type="AlphaFoldDB" id="A0AAW2EAG6"/>
<protein>
    <recommendedName>
        <fullName evidence="3">DNA primase large subunit</fullName>
    </recommendedName>
</protein>
<dbReference type="GO" id="GO:0051539">
    <property type="term" value="F:4 iron, 4 sulfur cluster binding"/>
    <property type="evidence" value="ECO:0007669"/>
    <property type="project" value="UniProtKB-KW"/>
</dbReference>
<dbReference type="PANTHER" id="PTHR10537:SF3">
    <property type="entry name" value="DNA PRIMASE LARGE SUBUNIT"/>
    <property type="match status" value="1"/>
</dbReference>
<evidence type="ECO:0000313" key="14">
    <source>
        <dbReference type="Proteomes" id="UP001430953"/>
    </source>
</evidence>
<evidence type="ECO:0000256" key="10">
    <source>
        <dbReference type="ARBA" id="ARBA00023125"/>
    </source>
</evidence>
<sequence length="497" mass="57854">MISCTCKKSVLLYFLFVLPHAFESDSGTKSNVISAMTSPMKLTSNNPDDMYSHDLQLYQNPPFGEVMLNELKEICITRLKVLSLVERIHLGNLTMSVSQRRAALVKELLKEEITEFARLIDSRGHGSNTDVDICARKRDHISHFVLRSVVAFDASKKRWFFKQEARLFKWRFSSLNSEGIRRFMCVNNFDFIPISLNEKKDIRECLEASFPYINDIDNTQFYSVPFSEVPNLLKKRKAFIMQGKAFIPEQEMAFLFVTHFRRIFISSFEIAREARANLYNDERFAYIFANLENSIQIENTIFVQDQEIRKHVSINQLDEFAEFSYPLCMRVLHKALKNNHHLTHGGRVQYCLFLKGIGLSLSNVMTFWENEFTKMASDVKFGKEQIYAVRYAFGLEGSRRNYQPYSCSKIMESALGPRDCHGCPFNYMLHNVLEEELVDCGFNKHEISTILKLSKDGQSFAACNKYFEMKHDCSNDTFFKHPNVYFNESMKHHLSIT</sequence>
<dbReference type="Pfam" id="PF04104">
    <property type="entry name" value="DNA_primase_lrg"/>
    <property type="match status" value="1"/>
</dbReference>
<proteinExistence type="inferred from homology"/>
<dbReference type="Gene3D" id="1.20.930.80">
    <property type="match status" value="1"/>
</dbReference>
<keyword evidence="10" id="KW-0238">DNA-binding</keyword>
<evidence type="ECO:0000256" key="5">
    <source>
        <dbReference type="ARBA" id="ARBA00022515"/>
    </source>
</evidence>
<keyword evidence="6" id="KW-0235">DNA replication</keyword>
<dbReference type="CDD" id="cd07322">
    <property type="entry name" value="PriL_PriS_Eukaryotic"/>
    <property type="match status" value="1"/>
</dbReference>
<evidence type="ECO:0000256" key="11">
    <source>
        <dbReference type="SAM" id="SignalP"/>
    </source>
</evidence>
<dbReference type="GO" id="GO:0003677">
    <property type="term" value="F:DNA binding"/>
    <property type="evidence" value="ECO:0007669"/>
    <property type="project" value="UniProtKB-KW"/>
</dbReference>
<keyword evidence="11" id="KW-0732">Signal</keyword>
<comment type="similarity">
    <text evidence="2">Belongs to the eukaryotic-type primase large subunit family.</text>
</comment>
<evidence type="ECO:0000256" key="6">
    <source>
        <dbReference type="ARBA" id="ARBA00022705"/>
    </source>
</evidence>
<keyword evidence="9" id="KW-0411">Iron-sulfur</keyword>
<evidence type="ECO:0000256" key="7">
    <source>
        <dbReference type="ARBA" id="ARBA00022723"/>
    </source>
</evidence>
<dbReference type="Pfam" id="PF26466">
    <property type="entry name" value="DNA_primase_lrg_N"/>
    <property type="match status" value="1"/>
</dbReference>
<reference evidence="13 14" key="1">
    <citation type="submission" date="2023-03" db="EMBL/GenBank/DDBJ databases">
        <title>High recombination rates correlate with genetic variation in Cardiocondyla obscurior ants.</title>
        <authorList>
            <person name="Errbii M."/>
        </authorList>
    </citation>
    <scope>NUCLEOTIDE SEQUENCE [LARGE SCALE GENOMIC DNA]</scope>
    <source>
        <strain evidence="13">Alpha-2009</strain>
        <tissue evidence="13">Whole body</tissue>
    </source>
</reference>
<dbReference type="InterPro" id="IPR058560">
    <property type="entry name" value="DNA_primase_C"/>
</dbReference>
<dbReference type="GO" id="GO:0005658">
    <property type="term" value="C:alpha DNA polymerase:primase complex"/>
    <property type="evidence" value="ECO:0007669"/>
    <property type="project" value="TreeGrafter"/>
</dbReference>
<evidence type="ECO:0000259" key="12">
    <source>
        <dbReference type="Pfam" id="PF04104"/>
    </source>
</evidence>
<evidence type="ECO:0000313" key="13">
    <source>
        <dbReference type="EMBL" id="KAL0099240.1"/>
    </source>
</evidence>
<evidence type="ECO:0000256" key="3">
    <source>
        <dbReference type="ARBA" id="ARBA00019038"/>
    </source>
</evidence>